<evidence type="ECO:0000313" key="4">
    <source>
        <dbReference type="Proteomes" id="UP000029692"/>
    </source>
</evidence>
<dbReference type="STRING" id="1480694.DC28_14135"/>
<accession>A0A098QSW1</accession>
<dbReference type="RefSeq" id="WP_052078923.1">
    <property type="nucleotide sequence ID" value="NZ_JNUP01000072.1"/>
</dbReference>
<dbReference type="PRINTS" id="PR00625">
    <property type="entry name" value="JDOMAIN"/>
</dbReference>
<name>A0A098QSW1_9SPIO</name>
<feature type="domain" description="J" evidence="2">
    <location>
        <begin position="68"/>
        <end position="131"/>
    </location>
</feature>
<dbReference type="AlphaFoldDB" id="A0A098QSW1"/>
<dbReference type="Proteomes" id="UP000029692">
    <property type="component" value="Unassembled WGS sequence"/>
</dbReference>
<dbReference type="SMART" id="SM00271">
    <property type="entry name" value="DnaJ"/>
    <property type="match status" value="1"/>
</dbReference>
<dbReference type="InterPro" id="IPR036869">
    <property type="entry name" value="J_dom_sf"/>
</dbReference>
<evidence type="ECO:0000313" key="3">
    <source>
        <dbReference type="EMBL" id="KGE70651.1"/>
    </source>
</evidence>
<evidence type="ECO:0000256" key="1">
    <source>
        <dbReference type="SAM" id="MobiDB-lite"/>
    </source>
</evidence>
<comment type="caution">
    <text evidence="3">The sequence shown here is derived from an EMBL/GenBank/DDBJ whole genome shotgun (WGS) entry which is preliminary data.</text>
</comment>
<dbReference type="InterPro" id="IPR001623">
    <property type="entry name" value="DnaJ_domain"/>
</dbReference>
<dbReference type="EMBL" id="JNUP01000072">
    <property type="protein sequence ID" value="KGE70651.1"/>
    <property type="molecule type" value="Genomic_DNA"/>
</dbReference>
<dbReference type="PROSITE" id="PS50076">
    <property type="entry name" value="DNAJ_2"/>
    <property type="match status" value="1"/>
</dbReference>
<dbReference type="SUPFAM" id="SSF46565">
    <property type="entry name" value="Chaperone J-domain"/>
    <property type="match status" value="1"/>
</dbReference>
<dbReference type="eggNOG" id="COG2214">
    <property type="taxonomic scope" value="Bacteria"/>
</dbReference>
<reference evidence="3 4" key="1">
    <citation type="submission" date="2014-05" db="EMBL/GenBank/DDBJ databases">
        <title>De novo Genome Sequence of Spirocheata sp.</title>
        <authorList>
            <person name="Shivani Y."/>
            <person name="Subhash Y."/>
            <person name="Tushar L."/>
            <person name="Sasikala C."/>
            <person name="Ramana C.V."/>
        </authorList>
    </citation>
    <scope>NUCLEOTIDE SEQUENCE [LARGE SCALE GENOMIC DNA]</scope>
    <source>
        <strain evidence="3 4">JC230</strain>
    </source>
</reference>
<dbReference type="InterPro" id="IPR050817">
    <property type="entry name" value="DjlA_DnaK_co-chaperone"/>
</dbReference>
<feature type="compositionally biased region" description="Polar residues" evidence="1">
    <location>
        <begin position="40"/>
        <end position="56"/>
    </location>
</feature>
<keyword evidence="4" id="KW-1185">Reference proteome</keyword>
<dbReference type="OrthoDB" id="9779889at2"/>
<evidence type="ECO:0000259" key="2">
    <source>
        <dbReference type="PROSITE" id="PS50076"/>
    </source>
</evidence>
<sequence length="131" mass="15016">MDFFERLGDTIRELFDEDTSYQDSDFRHAWDELNDYLDENTGSQTSHGSNQSSKPGQFNPRPVDGLVKDYRNLELAPGADAAQVRQAYRKLLVKYHPDRHAADAGKQKIATEITAKLNESYNRIMQHLGEK</sequence>
<gene>
    <name evidence="3" type="ORF">DC28_14135</name>
</gene>
<dbReference type="Gene3D" id="1.10.287.110">
    <property type="entry name" value="DnaJ domain"/>
    <property type="match status" value="1"/>
</dbReference>
<proteinExistence type="predicted"/>
<organism evidence="3 4">
    <name type="scientific">Spirochaeta lutea</name>
    <dbReference type="NCBI Taxonomy" id="1480694"/>
    <lineage>
        <taxon>Bacteria</taxon>
        <taxon>Pseudomonadati</taxon>
        <taxon>Spirochaetota</taxon>
        <taxon>Spirochaetia</taxon>
        <taxon>Spirochaetales</taxon>
        <taxon>Spirochaetaceae</taxon>
        <taxon>Spirochaeta</taxon>
    </lineage>
</organism>
<feature type="region of interest" description="Disordered" evidence="1">
    <location>
        <begin position="37"/>
        <end position="65"/>
    </location>
</feature>
<protein>
    <recommendedName>
        <fullName evidence="2">J domain-containing protein</fullName>
    </recommendedName>
</protein>
<dbReference type="CDD" id="cd06257">
    <property type="entry name" value="DnaJ"/>
    <property type="match status" value="1"/>
</dbReference>
<dbReference type="Pfam" id="PF00226">
    <property type="entry name" value="DnaJ"/>
    <property type="match status" value="1"/>
</dbReference>
<dbReference type="PANTHER" id="PTHR24074">
    <property type="entry name" value="CO-CHAPERONE PROTEIN DJLA"/>
    <property type="match status" value="1"/>
</dbReference>